<gene>
    <name evidence="8 10" type="primary">nrdR</name>
    <name evidence="10" type="ORF">CJ229_002580</name>
</gene>
<dbReference type="NCBIfam" id="TIGR00244">
    <property type="entry name" value="transcriptional regulator NrdR"/>
    <property type="match status" value="1"/>
</dbReference>
<keyword evidence="2 8" id="KW-0547">Nucleotide-binding</keyword>
<dbReference type="GO" id="GO:0005524">
    <property type="term" value="F:ATP binding"/>
    <property type="evidence" value="ECO:0007669"/>
    <property type="project" value="UniProtKB-UniRule"/>
</dbReference>
<evidence type="ECO:0000313" key="11">
    <source>
        <dbReference type="Proteomes" id="UP000243626"/>
    </source>
</evidence>
<dbReference type="GO" id="GO:0008270">
    <property type="term" value="F:zinc ion binding"/>
    <property type="evidence" value="ECO:0007669"/>
    <property type="project" value="UniProtKB-UniRule"/>
</dbReference>
<dbReference type="EMBL" id="CP136964">
    <property type="protein sequence ID" value="WOS96648.1"/>
    <property type="molecule type" value="Genomic_DNA"/>
</dbReference>
<keyword evidence="3 8" id="KW-0862">Zinc</keyword>
<evidence type="ECO:0000256" key="4">
    <source>
        <dbReference type="ARBA" id="ARBA00022840"/>
    </source>
</evidence>
<sequence length="154" mass="18047">MRCPVCSHENTKVIDSRQTDDMTSIRRRRECESCGARFTTFERIELSPLMVIKKDNTREQFDRDKLLDGLMKSCEKRPISFKEVEKCVDNVEKKLRNKNTNEVSSTEIGEVVMEELMQLDQVAYVRFASVYREFTDINQLMDALKHLEKGEKGE</sequence>
<comment type="cofactor">
    <cofactor evidence="8">
        <name>Zn(2+)</name>
        <dbReference type="ChEBI" id="CHEBI:29105"/>
    </cofactor>
    <text evidence="8">Binds 1 zinc ion.</text>
</comment>
<dbReference type="HAMAP" id="MF_00440">
    <property type="entry name" value="NrdR"/>
    <property type="match status" value="1"/>
</dbReference>
<evidence type="ECO:0000256" key="6">
    <source>
        <dbReference type="ARBA" id="ARBA00023125"/>
    </source>
</evidence>
<evidence type="ECO:0000256" key="7">
    <source>
        <dbReference type="ARBA" id="ARBA00023163"/>
    </source>
</evidence>
<proteinExistence type="inferred from homology"/>
<keyword evidence="5 8" id="KW-0805">Transcription regulation</keyword>
<comment type="function">
    <text evidence="8">Negatively regulates transcription of bacterial ribonucleotide reductase nrd genes and operons by binding to NrdR-boxes.</text>
</comment>
<reference evidence="11" key="1">
    <citation type="submission" date="2017-09" db="EMBL/GenBank/DDBJ databases">
        <title>Bacterial strain isolated from the female urinary microbiota.</title>
        <authorList>
            <person name="Thomas-White K."/>
            <person name="Kumar N."/>
            <person name="Forster S."/>
            <person name="Putonti C."/>
            <person name="Lawley T."/>
            <person name="Wolfe A.J."/>
        </authorList>
    </citation>
    <scope>NUCLEOTIDE SEQUENCE [LARGE SCALE GENOMIC DNA]</scope>
    <source>
        <strain evidence="11">UMB0959</strain>
    </source>
</reference>
<keyword evidence="7 8" id="KW-0804">Transcription</keyword>
<evidence type="ECO:0000256" key="8">
    <source>
        <dbReference type="HAMAP-Rule" id="MF_00440"/>
    </source>
</evidence>
<protein>
    <recommendedName>
        <fullName evidence="8">Transcriptional repressor NrdR</fullName>
    </recommendedName>
</protein>
<dbReference type="Pfam" id="PF22811">
    <property type="entry name" value="Zn_ribbon_NrdR"/>
    <property type="match status" value="1"/>
</dbReference>
<feature type="domain" description="ATP-cone" evidence="9">
    <location>
        <begin position="49"/>
        <end position="139"/>
    </location>
</feature>
<keyword evidence="11" id="KW-1185">Reference proteome</keyword>
<feature type="zinc finger region" evidence="8">
    <location>
        <begin position="3"/>
        <end position="34"/>
    </location>
</feature>
<name>A0AAF0YJA2_9STAP</name>
<evidence type="ECO:0000259" key="9">
    <source>
        <dbReference type="PROSITE" id="PS51161"/>
    </source>
</evidence>
<keyword evidence="6 8" id="KW-0238">DNA-binding</keyword>
<dbReference type="PROSITE" id="PS51161">
    <property type="entry name" value="ATP_CONE"/>
    <property type="match status" value="1"/>
</dbReference>
<dbReference type="RefSeq" id="WP_068129326.1">
    <property type="nucleotide sequence ID" value="NZ_CP136964.1"/>
</dbReference>
<dbReference type="GO" id="GO:0045892">
    <property type="term" value="P:negative regulation of DNA-templated transcription"/>
    <property type="evidence" value="ECO:0007669"/>
    <property type="project" value="UniProtKB-UniRule"/>
</dbReference>
<evidence type="ECO:0000256" key="3">
    <source>
        <dbReference type="ARBA" id="ARBA00022833"/>
    </source>
</evidence>
<keyword evidence="8" id="KW-0479">Metal-binding</keyword>
<dbReference type="Proteomes" id="UP000243626">
    <property type="component" value="Chromosome"/>
</dbReference>
<dbReference type="PANTHER" id="PTHR30455:SF2">
    <property type="entry name" value="TRANSCRIPTIONAL REPRESSOR NRDR"/>
    <property type="match status" value="1"/>
</dbReference>
<evidence type="ECO:0000256" key="5">
    <source>
        <dbReference type="ARBA" id="ARBA00023015"/>
    </source>
</evidence>
<dbReference type="GO" id="GO:0003677">
    <property type="term" value="F:DNA binding"/>
    <property type="evidence" value="ECO:0007669"/>
    <property type="project" value="UniProtKB-KW"/>
</dbReference>
<accession>A0AAF0YJA2</accession>
<dbReference type="AlphaFoldDB" id="A0AAF0YJA2"/>
<keyword evidence="4 8" id="KW-0067">ATP-binding</keyword>
<dbReference type="InterPro" id="IPR003796">
    <property type="entry name" value="RNR_NrdR-like"/>
</dbReference>
<evidence type="ECO:0000313" key="10">
    <source>
        <dbReference type="EMBL" id="WOS96648.1"/>
    </source>
</evidence>
<dbReference type="InterPro" id="IPR055173">
    <property type="entry name" value="NrdR-like_N"/>
</dbReference>
<evidence type="ECO:0000256" key="1">
    <source>
        <dbReference type="ARBA" id="ARBA00022491"/>
    </source>
</evidence>
<comment type="similarity">
    <text evidence="8">Belongs to the NrdR family.</text>
</comment>
<dbReference type="PANTHER" id="PTHR30455">
    <property type="entry name" value="TRANSCRIPTIONAL REPRESSOR NRDR"/>
    <property type="match status" value="1"/>
</dbReference>
<dbReference type="Pfam" id="PF03477">
    <property type="entry name" value="ATP-cone"/>
    <property type="match status" value="1"/>
</dbReference>
<dbReference type="KEGG" id="nmy:CJ229_002580"/>
<organism evidence="10 11">
    <name type="scientific">Nosocomiicoccus massiliensis</name>
    <dbReference type="NCBI Taxonomy" id="1232430"/>
    <lineage>
        <taxon>Bacteria</taxon>
        <taxon>Bacillati</taxon>
        <taxon>Bacillota</taxon>
        <taxon>Bacilli</taxon>
        <taxon>Bacillales</taxon>
        <taxon>Staphylococcaceae</taxon>
        <taxon>Nosocomiicoccus</taxon>
    </lineage>
</organism>
<keyword evidence="1 8" id="KW-0678">Repressor</keyword>
<reference evidence="10 11" key="2">
    <citation type="submission" date="2023-10" db="EMBL/GenBank/DDBJ databases">
        <authorList>
            <person name="Choi B."/>
        </authorList>
    </citation>
    <scope>NUCLEOTIDE SEQUENCE [LARGE SCALE GENOMIC DNA]</scope>
    <source>
        <strain evidence="10 11">UMB0959</strain>
    </source>
</reference>
<evidence type="ECO:0000256" key="2">
    <source>
        <dbReference type="ARBA" id="ARBA00022741"/>
    </source>
</evidence>
<dbReference type="InterPro" id="IPR005144">
    <property type="entry name" value="ATP-cone_dom"/>
</dbReference>
<keyword evidence="8" id="KW-0863">Zinc-finger</keyword>